<sequence>MSEKNTSTPCLRLLVSLTALSCSMLAGCGGGITAVTASNTAPPPAGGSSTPPAQFASDNVNQMPDSAFATVSVAVSTQIAAVPVLPNFIGLSWEKSVIYSPLFHVQNPGDGGNNLYKLLNLLSLRGSFRIGANSLAYAVWDPSGTGGYGDKPGDIKDRGPLINGQPSPGGKVSPPDIDALAQMIHNTGWNVIYAVPASYNFFKSDPTAKTFNSPSYASDIAADVQEASYAAGALGSALYGMEIGNEPDIAGIASTYYLPDWLNYAKAIQGSPQKIARFVGPATGSLTSSLINTIVSDSVASGLLTQVTAHRYLGSGAASSSTIADMLSKACPSSLQTSMASLEQASKSVSDGWRLDETNSYYAGGRVGVSDSFASSLWTLEYMFCAAQQGAHGINFHVQDDTNPEQLDPTLNGTFQNAYTPLQISKGQVTKVMPVFYGMKLFSLALQADSNSQGASVVSPQSVVVSVPDGLQVVAFAVIPNAGSNGKSQSASEVESIVIINKEPTQAIKANINPGMTSQSADYIRLTSGPVSTSGATAGLQGVQNSVLNNQLINVNGSWQPESYAPLTPDSSDNYSVKVPAASAILLRVR</sequence>
<keyword evidence="3" id="KW-1185">Reference proteome</keyword>
<evidence type="ECO:0008006" key="4">
    <source>
        <dbReference type="Google" id="ProtNLM"/>
    </source>
</evidence>
<dbReference type="SUPFAM" id="SSF51445">
    <property type="entry name" value="(Trans)glycosidases"/>
    <property type="match status" value="1"/>
</dbReference>
<evidence type="ECO:0000313" key="2">
    <source>
        <dbReference type="EMBL" id="SFH82927.1"/>
    </source>
</evidence>
<dbReference type="EMBL" id="FOQU01000001">
    <property type="protein sequence ID" value="SFH82927.1"/>
    <property type="molecule type" value="Genomic_DNA"/>
</dbReference>
<dbReference type="AlphaFoldDB" id="A0A1I3D894"/>
<dbReference type="Gene3D" id="3.20.20.80">
    <property type="entry name" value="Glycosidases"/>
    <property type="match status" value="1"/>
</dbReference>
<reference evidence="2 3" key="1">
    <citation type="submission" date="2016-10" db="EMBL/GenBank/DDBJ databases">
        <authorList>
            <person name="de Groot N.N."/>
        </authorList>
    </citation>
    <scope>NUCLEOTIDE SEQUENCE [LARGE SCALE GENOMIC DNA]</scope>
    <source>
        <strain evidence="2 3">LMG 23650</strain>
    </source>
</reference>
<dbReference type="InterPro" id="IPR017853">
    <property type="entry name" value="GH"/>
</dbReference>
<feature type="signal peptide" evidence="1">
    <location>
        <begin position="1"/>
        <end position="26"/>
    </location>
</feature>
<evidence type="ECO:0000256" key="1">
    <source>
        <dbReference type="SAM" id="SignalP"/>
    </source>
</evidence>
<dbReference type="Proteomes" id="UP000199548">
    <property type="component" value="Unassembled WGS sequence"/>
</dbReference>
<dbReference type="PROSITE" id="PS51257">
    <property type="entry name" value="PROKAR_LIPOPROTEIN"/>
    <property type="match status" value="1"/>
</dbReference>
<dbReference type="RefSeq" id="WP_143097995.1">
    <property type="nucleotide sequence ID" value="NZ_CP041743.1"/>
</dbReference>
<dbReference type="PANTHER" id="PTHR36183">
    <property type="entry name" value="BETA-GLUCURONIDASE"/>
    <property type="match status" value="1"/>
</dbReference>
<dbReference type="OrthoDB" id="5166947at2"/>
<dbReference type="InterPro" id="IPR013780">
    <property type="entry name" value="Glyco_hydro_b"/>
</dbReference>
<accession>A0A1I3D894</accession>
<evidence type="ECO:0000313" key="3">
    <source>
        <dbReference type="Proteomes" id="UP000199548"/>
    </source>
</evidence>
<protein>
    <recommendedName>
        <fullName evidence="4">Beta-glucuronidase C-terminal domain-containing protein</fullName>
    </recommendedName>
</protein>
<dbReference type="STRING" id="420953.SAMN05192543_101164"/>
<keyword evidence="1" id="KW-0732">Signal</keyword>
<dbReference type="Gene3D" id="2.60.40.1180">
    <property type="entry name" value="Golgi alpha-mannosidase II"/>
    <property type="match status" value="1"/>
</dbReference>
<name>A0A1I3D894_9BURK</name>
<dbReference type="InterPro" id="IPR052974">
    <property type="entry name" value="GH79_Enzymes"/>
</dbReference>
<proteinExistence type="predicted"/>
<organism evidence="2 3">
    <name type="scientific">Paraburkholderia megapolitana</name>
    <dbReference type="NCBI Taxonomy" id="420953"/>
    <lineage>
        <taxon>Bacteria</taxon>
        <taxon>Pseudomonadati</taxon>
        <taxon>Pseudomonadota</taxon>
        <taxon>Betaproteobacteria</taxon>
        <taxon>Burkholderiales</taxon>
        <taxon>Burkholderiaceae</taxon>
        <taxon>Paraburkholderia</taxon>
    </lineage>
</organism>
<gene>
    <name evidence="2" type="ORF">SAMN05192543_101164</name>
</gene>
<dbReference type="PANTHER" id="PTHR36183:SF2">
    <property type="entry name" value="BETA-GLUCURONIDASE C-TERMINAL DOMAIN-CONTAINING PROTEIN"/>
    <property type="match status" value="1"/>
</dbReference>
<feature type="chain" id="PRO_5011681569" description="Beta-glucuronidase C-terminal domain-containing protein" evidence="1">
    <location>
        <begin position="27"/>
        <end position="590"/>
    </location>
</feature>